<protein>
    <submittedName>
        <fullName evidence="1">Uncharacterized protein</fullName>
    </submittedName>
</protein>
<dbReference type="Proteomes" id="UP000186438">
    <property type="component" value="Unassembled WGS sequence"/>
</dbReference>
<sequence length="65" mass="7454">MFFQLSLTALTFRFAVGPLVVRVFDIDPNPFVLILRIGSEDLSDFSEFFAGFLNLSRQIINRLDI</sequence>
<comment type="caution">
    <text evidence="1">The sequence shown here is derived from an EMBL/GenBank/DDBJ whole genome shotgun (WGS) entry which is preliminary data.</text>
</comment>
<evidence type="ECO:0000313" key="2">
    <source>
        <dbReference type="Proteomes" id="UP000186438"/>
    </source>
</evidence>
<keyword evidence="2" id="KW-1185">Reference proteome</keyword>
<dbReference type="AlphaFoldDB" id="A0A1Q4HE72"/>
<accession>A0A1Q4HE72</accession>
<dbReference type="EMBL" id="MPNT01000045">
    <property type="protein sequence ID" value="OJZ65818.1"/>
    <property type="molecule type" value="Genomic_DNA"/>
</dbReference>
<gene>
    <name evidence="1" type="ORF">BRW65_27770</name>
</gene>
<evidence type="ECO:0000313" key="1">
    <source>
        <dbReference type="EMBL" id="OJZ65818.1"/>
    </source>
</evidence>
<reference evidence="1 2" key="1">
    <citation type="submission" date="2016-11" db="EMBL/GenBank/DDBJ databases">
        <title>Genome sequences of unsequenced Mycobacteria.</title>
        <authorList>
            <person name="Greninger A.L."/>
            <person name="Fang F."/>
            <person name="Jerome K.R."/>
        </authorList>
    </citation>
    <scope>NUCLEOTIDE SEQUENCE [LARGE SCALE GENOMIC DNA]</scope>
    <source>
        <strain evidence="1 2">M11</strain>
    </source>
</reference>
<name>A0A1Q4HE72_9MYCO</name>
<proteinExistence type="predicted"/>
<organism evidence="1 2">
    <name type="scientific">Mycobacterium paraffinicum</name>
    <dbReference type="NCBI Taxonomy" id="53378"/>
    <lineage>
        <taxon>Bacteria</taxon>
        <taxon>Bacillati</taxon>
        <taxon>Actinomycetota</taxon>
        <taxon>Actinomycetes</taxon>
        <taxon>Mycobacteriales</taxon>
        <taxon>Mycobacteriaceae</taxon>
        <taxon>Mycobacterium</taxon>
    </lineage>
</organism>